<protein>
    <submittedName>
        <fullName evidence="3">Uncharacterized protein</fullName>
    </submittedName>
</protein>
<accession>A0A2A2L4F1</accession>
<feature type="signal peptide" evidence="2">
    <location>
        <begin position="1"/>
        <end position="16"/>
    </location>
</feature>
<name>A0A2A2L4F1_9BILA</name>
<evidence type="ECO:0000313" key="3">
    <source>
        <dbReference type="EMBL" id="PAV81049.1"/>
    </source>
</evidence>
<evidence type="ECO:0000313" key="4">
    <source>
        <dbReference type="Proteomes" id="UP000218231"/>
    </source>
</evidence>
<feature type="region of interest" description="Disordered" evidence="1">
    <location>
        <begin position="164"/>
        <end position="205"/>
    </location>
</feature>
<feature type="chain" id="PRO_5012358530" evidence="2">
    <location>
        <begin position="17"/>
        <end position="205"/>
    </location>
</feature>
<keyword evidence="2" id="KW-0732">Signal</keyword>
<feature type="compositionally biased region" description="Low complexity" evidence="1">
    <location>
        <begin position="178"/>
        <end position="198"/>
    </location>
</feature>
<reference evidence="3 4" key="1">
    <citation type="journal article" date="2017" name="Curr. Biol.">
        <title>Genome architecture and evolution of a unichromosomal asexual nematode.</title>
        <authorList>
            <person name="Fradin H."/>
            <person name="Zegar C."/>
            <person name="Gutwein M."/>
            <person name="Lucas J."/>
            <person name="Kovtun M."/>
            <person name="Corcoran D."/>
            <person name="Baugh L.R."/>
            <person name="Kiontke K."/>
            <person name="Gunsalus K."/>
            <person name="Fitch D.H."/>
            <person name="Piano F."/>
        </authorList>
    </citation>
    <scope>NUCLEOTIDE SEQUENCE [LARGE SCALE GENOMIC DNA]</scope>
    <source>
        <strain evidence="3">PF1309</strain>
    </source>
</reference>
<proteinExistence type="predicted"/>
<keyword evidence="4" id="KW-1185">Reference proteome</keyword>
<dbReference type="Proteomes" id="UP000218231">
    <property type="component" value="Unassembled WGS sequence"/>
</dbReference>
<organism evidence="3 4">
    <name type="scientific">Diploscapter pachys</name>
    <dbReference type="NCBI Taxonomy" id="2018661"/>
    <lineage>
        <taxon>Eukaryota</taxon>
        <taxon>Metazoa</taxon>
        <taxon>Ecdysozoa</taxon>
        <taxon>Nematoda</taxon>
        <taxon>Chromadorea</taxon>
        <taxon>Rhabditida</taxon>
        <taxon>Rhabditina</taxon>
        <taxon>Rhabditomorpha</taxon>
        <taxon>Rhabditoidea</taxon>
        <taxon>Rhabditidae</taxon>
        <taxon>Diploscapter</taxon>
    </lineage>
</organism>
<comment type="caution">
    <text evidence="3">The sequence shown here is derived from an EMBL/GenBank/DDBJ whole genome shotgun (WGS) entry which is preliminary data.</text>
</comment>
<evidence type="ECO:0000256" key="1">
    <source>
        <dbReference type="SAM" id="MobiDB-lite"/>
    </source>
</evidence>
<dbReference type="EMBL" id="LIAE01007211">
    <property type="protein sequence ID" value="PAV81049.1"/>
    <property type="molecule type" value="Genomic_DNA"/>
</dbReference>
<evidence type="ECO:0000256" key="2">
    <source>
        <dbReference type="SAM" id="SignalP"/>
    </source>
</evidence>
<dbReference type="AlphaFoldDB" id="A0A2A2L4F1"/>
<gene>
    <name evidence="3" type="ORF">WR25_01993</name>
</gene>
<sequence length="205" mass="22166">MKLLILLASISSTALADDMCAGRDTVAGALFSWVTSPTCSVWCSMRNCGGGACRPVAQNEYNGNAIYECVCNRKPEGRNSQGYCPSDAPENEAYNYYNNQFNPGMTNNNPPNGYNSYGSNGGYPNNYDYANMQGQGGYNPRFNSMGGMQQQPMQANRYPGPMYNGPIDPNWQSGTPPNRNSNIGSDSSSSNTNIPTITPDINAKV</sequence>